<evidence type="ECO:0000313" key="2">
    <source>
        <dbReference type="Proteomes" id="UP001215280"/>
    </source>
</evidence>
<comment type="caution">
    <text evidence="1">The sequence shown here is derived from an EMBL/GenBank/DDBJ whole genome shotgun (WGS) entry which is preliminary data.</text>
</comment>
<evidence type="ECO:0000313" key="1">
    <source>
        <dbReference type="EMBL" id="KAJ7719444.1"/>
    </source>
</evidence>
<dbReference type="EMBL" id="JARJLG010000292">
    <property type="protein sequence ID" value="KAJ7719444.1"/>
    <property type="molecule type" value="Genomic_DNA"/>
</dbReference>
<name>A0AAD7HF96_9AGAR</name>
<proteinExistence type="predicted"/>
<protein>
    <submittedName>
        <fullName evidence="1">Uncharacterized protein</fullName>
    </submittedName>
</protein>
<dbReference type="Proteomes" id="UP001215280">
    <property type="component" value="Unassembled WGS sequence"/>
</dbReference>
<gene>
    <name evidence="1" type="ORF">DFH07DRAFT_859354</name>
</gene>
<organism evidence="1 2">
    <name type="scientific">Mycena maculata</name>
    <dbReference type="NCBI Taxonomy" id="230809"/>
    <lineage>
        <taxon>Eukaryota</taxon>
        <taxon>Fungi</taxon>
        <taxon>Dikarya</taxon>
        <taxon>Basidiomycota</taxon>
        <taxon>Agaricomycotina</taxon>
        <taxon>Agaricomycetes</taxon>
        <taxon>Agaricomycetidae</taxon>
        <taxon>Agaricales</taxon>
        <taxon>Marasmiineae</taxon>
        <taxon>Mycenaceae</taxon>
        <taxon>Mycena</taxon>
    </lineage>
</organism>
<keyword evidence="2" id="KW-1185">Reference proteome</keyword>
<reference evidence="1" key="1">
    <citation type="submission" date="2023-03" db="EMBL/GenBank/DDBJ databases">
        <title>Massive genome expansion in bonnet fungi (Mycena s.s.) driven by repeated elements and novel gene families across ecological guilds.</title>
        <authorList>
            <consortium name="Lawrence Berkeley National Laboratory"/>
            <person name="Harder C.B."/>
            <person name="Miyauchi S."/>
            <person name="Viragh M."/>
            <person name="Kuo A."/>
            <person name="Thoen E."/>
            <person name="Andreopoulos B."/>
            <person name="Lu D."/>
            <person name="Skrede I."/>
            <person name="Drula E."/>
            <person name="Henrissat B."/>
            <person name="Morin E."/>
            <person name="Kohler A."/>
            <person name="Barry K."/>
            <person name="LaButti K."/>
            <person name="Morin E."/>
            <person name="Salamov A."/>
            <person name="Lipzen A."/>
            <person name="Mereny Z."/>
            <person name="Hegedus B."/>
            <person name="Baldrian P."/>
            <person name="Stursova M."/>
            <person name="Weitz H."/>
            <person name="Taylor A."/>
            <person name="Grigoriev I.V."/>
            <person name="Nagy L.G."/>
            <person name="Martin F."/>
            <person name="Kauserud H."/>
        </authorList>
    </citation>
    <scope>NUCLEOTIDE SEQUENCE</scope>
    <source>
        <strain evidence="1">CBHHK188m</strain>
    </source>
</reference>
<dbReference type="AlphaFoldDB" id="A0AAD7HF96"/>
<sequence>MYLTDDSGTGIQQRMSHVNTMADTVLVNASPEDLRAILRNMLSSKTPGLVSAFITSTRTRLCQRSGAAEGILSPFSECGAIAPQTLKSLTRARLMYGSGLGFASLPLLAAIVRSTIGCRWSSESRVADALVVVDADIDQALQSCREEIQASGPVDYSTRRKVLDELTCALEDSRLDVDGWGGEFPFERAVFSAQDLKL</sequence>
<accession>A0AAD7HF96</accession>